<keyword evidence="3" id="KW-1003">Cell membrane</keyword>
<sequence length="322" mass="37372">MVVFGHVVLGLFESNRFESSEMMLLFITQILYLYHIPVFFALSGFFFKPISDGSHLWTYIKQKTIALGIPYLFYSIIQFTLQTIGGASVRNAASLSDLFNIYQTPLGVSWYLYVLWWLYLVLGILSLWIKKAEQWMLVVIVAFILAMFFPVKVYIVQKLLLWAFFFILGYWLRQSGLYKILEEKWKVVSVVSIAIISVFMVFWQMSNPEFYISYDTPGAWGLIFPLSVFLAFAVYPILNKFDSIGNYFRKIGKDSIVIYLLHAPIVSVTRIILLKLGVDNVIIHVVIGLLAGWYGSLLGLYLMKRIPYCDFVFYPLKYLKKK</sequence>
<protein>
    <submittedName>
        <fullName evidence="9">Putative acetyl transferase</fullName>
    </submittedName>
</protein>
<keyword evidence="9" id="KW-0808">Transferase</keyword>
<feature type="transmembrane region" description="Helical" evidence="7">
    <location>
        <begin position="22"/>
        <end position="47"/>
    </location>
</feature>
<dbReference type="GO" id="GO:0009246">
    <property type="term" value="P:enterobacterial common antigen biosynthetic process"/>
    <property type="evidence" value="ECO:0007669"/>
    <property type="project" value="TreeGrafter"/>
</dbReference>
<dbReference type="OrthoDB" id="6623990at2"/>
<dbReference type="InterPro" id="IPR002656">
    <property type="entry name" value="Acyl_transf_3_dom"/>
</dbReference>
<feature type="transmembrane region" description="Helical" evidence="7">
    <location>
        <begin position="68"/>
        <end position="90"/>
    </location>
</feature>
<evidence type="ECO:0000256" key="5">
    <source>
        <dbReference type="ARBA" id="ARBA00022989"/>
    </source>
</evidence>
<feature type="transmembrane region" description="Helical" evidence="7">
    <location>
        <begin position="135"/>
        <end position="155"/>
    </location>
</feature>
<accession>A0A380KFB2</accession>
<comment type="similarity">
    <text evidence="2">Belongs to the acyltransferase 3 family.</text>
</comment>
<dbReference type="Proteomes" id="UP000254924">
    <property type="component" value="Unassembled WGS sequence"/>
</dbReference>
<evidence type="ECO:0000256" key="6">
    <source>
        <dbReference type="ARBA" id="ARBA00023136"/>
    </source>
</evidence>
<dbReference type="PANTHER" id="PTHR40074:SF2">
    <property type="entry name" value="O-ACETYLTRANSFERASE WECH"/>
    <property type="match status" value="1"/>
</dbReference>
<gene>
    <name evidence="9" type="primary">wcjE</name>
    <name evidence="9" type="ORF">NCTC12224_02372</name>
</gene>
<keyword evidence="10" id="KW-1185">Reference proteome</keyword>
<feature type="transmembrane region" description="Helical" evidence="7">
    <location>
        <begin position="256"/>
        <end position="276"/>
    </location>
</feature>
<evidence type="ECO:0000256" key="3">
    <source>
        <dbReference type="ARBA" id="ARBA00022475"/>
    </source>
</evidence>
<feature type="transmembrane region" description="Helical" evidence="7">
    <location>
        <begin position="217"/>
        <end position="235"/>
    </location>
</feature>
<evidence type="ECO:0000256" key="4">
    <source>
        <dbReference type="ARBA" id="ARBA00022692"/>
    </source>
</evidence>
<feature type="transmembrane region" description="Helical" evidence="7">
    <location>
        <begin position="282"/>
        <end position="303"/>
    </location>
</feature>
<reference evidence="9 10" key="1">
    <citation type="submission" date="2018-06" db="EMBL/GenBank/DDBJ databases">
        <authorList>
            <consortium name="Pathogen Informatics"/>
            <person name="Doyle S."/>
        </authorList>
    </citation>
    <scope>NUCLEOTIDE SEQUENCE [LARGE SCALE GENOMIC DNA]</scope>
    <source>
        <strain evidence="9 10">NCTC12224</strain>
    </source>
</reference>
<evidence type="ECO:0000259" key="8">
    <source>
        <dbReference type="Pfam" id="PF01757"/>
    </source>
</evidence>
<evidence type="ECO:0000256" key="1">
    <source>
        <dbReference type="ARBA" id="ARBA00004651"/>
    </source>
</evidence>
<feature type="transmembrane region" description="Helical" evidence="7">
    <location>
        <begin position="187"/>
        <end position="205"/>
    </location>
</feature>
<evidence type="ECO:0000256" key="2">
    <source>
        <dbReference type="ARBA" id="ARBA00007400"/>
    </source>
</evidence>
<name>A0A380KFB2_9STRE</name>
<evidence type="ECO:0000256" key="7">
    <source>
        <dbReference type="SAM" id="Phobius"/>
    </source>
</evidence>
<dbReference type="GO" id="GO:0016413">
    <property type="term" value="F:O-acetyltransferase activity"/>
    <property type="evidence" value="ECO:0007669"/>
    <property type="project" value="TreeGrafter"/>
</dbReference>
<evidence type="ECO:0000313" key="9">
    <source>
        <dbReference type="EMBL" id="SUN63299.1"/>
    </source>
</evidence>
<dbReference type="GO" id="GO:0005886">
    <property type="term" value="C:plasma membrane"/>
    <property type="evidence" value="ECO:0007669"/>
    <property type="project" value="UniProtKB-SubCell"/>
</dbReference>
<dbReference type="AlphaFoldDB" id="A0A380KFB2"/>
<proteinExistence type="inferred from homology"/>
<keyword evidence="4 7" id="KW-0812">Transmembrane</keyword>
<keyword evidence="5 7" id="KW-1133">Transmembrane helix</keyword>
<organism evidence="9 10">
    <name type="scientific">Streptococcus hyointestinalis</name>
    <dbReference type="NCBI Taxonomy" id="1337"/>
    <lineage>
        <taxon>Bacteria</taxon>
        <taxon>Bacillati</taxon>
        <taxon>Bacillota</taxon>
        <taxon>Bacilli</taxon>
        <taxon>Lactobacillales</taxon>
        <taxon>Streptococcaceae</taxon>
        <taxon>Streptococcus</taxon>
    </lineage>
</organism>
<evidence type="ECO:0000313" key="10">
    <source>
        <dbReference type="Proteomes" id="UP000254924"/>
    </source>
</evidence>
<dbReference type="EMBL" id="UHFN01000007">
    <property type="protein sequence ID" value="SUN63299.1"/>
    <property type="molecule type" value="Genomic_DNA"/>
</dbReference>
<dbReference type="PANTHER" id="PTHR40074">
    <property type="entry name" value="O-ACETYLTRANSFERASE WECH"/>
    <property type="match status" value="1"/>
</dbReference>
<keyword evidence="6 7" id="KW-0472">Membrane</keyword>
<feature type="domain" description="Acyltransferase 3" evidence="8">
    <location>
        <begin position="1"/>
        <end position="298"/>
    </location>
</feature>
<dbReference type="Pfam" id="PF01757">
    <property type="entry name" value="Acyl_transf_3"/>
    <property type="match status" value="1"/>
</dbReference>
<feature type="transmembrane region" description="Helical" evidence="7">
    <location>
        <begin position="161"/>
        <end position="180"/>
    </location>
</feature>
<feature type="transmembrane region" description="Helical" evidence="7">
    <location>
        <begin position="110"/>
        <end position="128"/>
    </location>
</feature>
<comment type="subcellular location">
    <subcellularLocation>
        <location evidence="1">Cell membrane</location>
        <topology evidence="1">Multi-pass membrane protein</topology>
    </subcellularLocation>
</comment>